<reference evidence="4" key="1">
    <citation type="submission" date="2018-11" db="EMBL/GenBank/DDBJ databases">
        <title>Proposal to divide the Flavobacteriaceae and reorganize its genera based on Amino Acid Identity values calculated from whole genome sequences.</title>
        <authorList>
            <person name="Nicholson A.C."/>
            <person name="Gulvik C.A."/>
            <person name="Whitney A.M."/>
            <person name="Humrighouse B.W."/>
            <person name="Bell M."/>
            <person name="Holmes B."/>
            <person name="Steigerwalt A.G."/>
            <person name="Villarma A."/>
            <person name="Sheth M."/>
            <person name="Batra D."/>
            <person name="Pryor J."/>
            <person name="Bernardet J.-F."/>
            <person name="Hugo C."/>
            <person name="Kampfer P."/>
            <person name="Newman J."/>
            <person name="McQuiston J.R."/>
        </authorList>
    </citation>
    <scope>NUCLEOTIDE SEQUENCE [LARGE SCALE GENOMIC DNA]</scope>
    <source>
        <strain evidence="4">G0229</strain>
    </source>
</reference>
<accession>A0A3G6U1A2</accession>
<keyword evidence="4" id="KW-1185">Reference proteome</keyword>
<evidence type="ECO:0000313" key="4">
    <source>
        <dbReference type="Proteomes" id="UP000271193"/>
    </source>
</evidence>
<feature type="chain" id="PRO_5018163203" evidence="2">
    <location>
        <begin position="22"/>
        <end position="78"/>
    </location>
</feature>
<keyword evidence="1" id="KW-0472">Membrane</keyword>
<evidence type="ECO:0000256" key="1">
    <source>
        <dbReference type="SAM" id="Phobius"/>
    </source>
</evidence>
<gene>
    <name evidence="3" type="ORF">EG339_08680</name>
</gene>
<dbReference type="KEGG" id="cben:EG339_08680"/>
<name>A0A3G6U1A2_9FLAO</name>
<dbReference type="AlphaFoldDB" id="A0A3G6U1A2"/>
<dbReference type="RefSeq" id="WP_123869831.1">
    <property type="nucleotide sequence ID" value="NZ_CP033931.1"/>
</dbReference>
<sequence>MKTINKLVSALLLFVISFANAETNNAIPPAPESAARGGIGGGGPGAPASPIDMYVYLLAVVAVVFIAFYTKKYKSIKA</sequence>
<dbReference type="EMBL" id="CP033932">
    <property type="protein sequence ID" value="AZB24669.1"/>
    <property type="molecule type" value="Genomic_DNA"/>
</dbReference>
<protein>
    <submittedName>
        <fullName evidence="3">Signal peptidase</fullName>
    </submittedName>
</protein>
<feature type="signal peptide" evidence="2">
    <location>
        <begin position="1"/>
        <end position="21"/>
    </location>
</feature>
<keyword evidence="1" id="KW-1133">Transmembrane helix</keyword>
<dbReference type="GeneID" id="99064884"/>
<dbReference type="OrthoDB" id="1274917at2"/>
<evidence type="ECO:0000313" key="3">
    <source>
        <dbReference type="EMBL" id="AZB24669.1"/>
    </source>
</evidence>
<proteinExistence type="predicted"/>
<organism evidence="3 4">
    <name type="scientific">Chryseobacterium bernardetii</name>
    <dbReference type="NCBI Taxonomy" id="1241978"/>
    <lineage>
        <taxon>Bacteria</taxon>
        <taxon>Pseudomonadati</taxon>
        <taxon>Bacteroidota</taxon>
        <taxon>Flavobacteriia</taxon>
        <taxon>Flavobacteriales</taxon>
        <taxon>Weeksellaceae</taxon>
        <taxon>Chryseobacterium group</taxon>
        <taxon>Chryseobacterium</taxon>
    </lineage>
</organism>
<dbReference type="Proteomes" id="UP000271193">
    <property type="component" value="Chromosome"/>
</dbReference>
<evidence type="ECO:0000256" key="2">
    <source>
        <dbReference type="SAM" id="SignalP"/>
    </source>
</evidence>
<keyword evidence="2" id="KW-0732">Signal</keyword>
<feature type="transmembrane region" description="Helical" evidence="1">
    <location>
        <begin position="53"/>
        <end position="70"/>
    </location>
</feature>
<keyword evidence="1" id="KW-0812">Transmembrane</keyword>